<dbReference type="Gene3D" id="3.40.50.200">
    <property type="entry name" value="Peptidase S8/S53 domain"/>
    <property type="match status" value="1"/>
</dbReference>
<dbReference type="InterPro" id="IPR050131">
    <property type="entry name" value="Peptidase_S8_subtilisin-like"/>
</dbReference>
<evidence type="ECO:0000313" key="9">
    <source>
        <dbReference type="Proteomes" id="UP000601223"/>
    </source>
</evidence>
<feature type="active site" description="Charge relay system" evidence="5">
    <location>
        <position position="227"/>
    </location>
</feature>
<dbReference type="Proteomes" id="UP000601223">
    <property type="component" value="Unassembled WGS sequence"/>
</dbReference>
<feature type="active site" description="Charge relay system" evidence="5">
    <location>
        <position position="195"/>
    </location>
</feature>
<accession>A0A8J3JVL5</accession>
<dbReference type="PANTHER" id="PTHR43806">
    <property type="entry name" value="PEPTIDASE S8"/>
    <property type="match status" value="1"/>
</dbReference>
<protein>
    <recommendedName>
        <fullName evidence="7">Peptidase S8/S53 domain-containing protein</fullName>
    </recommendedName>
</protein>
<gene>
    <name evidence="8" type="ORF">Cba03nite_72120</name>
</gene>
<dbReference type="InterPro" id="IPR023827">
    <property type="entry name" value="Peptidase_S8_Asp-AS"/>
</dbReference>
<dbReference type="InterPro" id="IPR000209">
    <property type="entry name" value="Peptidase_S8/S53_dom"/>
</dbReference>
<organism evidence="8 9">
    <name type="scientific">Catellatospora bangladeshensis</name>
    <dbReference type="NCBI Taxonomy" id="310355"/>
    <lineage>
        <taxon>Bacteria</taxon>
        <taxon>Bacillati</taxon>
        <taxon>Actinomycetota</taxon>
        <taxon>Actinomycetes</taxon>
        <taxon>Micromonosporales</taxon>
        <taxon>Micromonosporaceae</taxon>
        <taxon>Catellatospora</taxon>
    </lineage>
</organism>
<evidence type="ECO:0000256" key="4">
    <source>
        <dbReference type="ARBA" id="ARBA00022825"/>
    </source>
</evidence>
<dbReference type="Pfam" id="PF00082">
    <property type="entry name" value="Peptidase_S8"/>
    <property type="match status" value="1"/>
</dbReference>
<evidence type="ECO:0000256" key="1">
    <source>
        <dbReference type="ARBA" id="ARBA00011073"/>
    </source>
</evidence>
<dbReference type="GO" id="GO:0006508">
    <property type="term" value="P:proteolysis"/>
    <property type="evidence" value="ECO:0007669"/>
    <property type="project" value="UniProtKB-KW"/>
</dbReference>
<keyword evidence="4 5" id="KW-0720">Serine protease</keyword>
<dbReference type="GO" id="GO:0004252">
    <property type="term" value="F:serine-type endopeptidase activity"/>
    <property type="evidence" value="ECO:0007669"/>
    <property type="project" value="UniProtKB-UniRule"/>
</dbReference>
<dbReference type="SUPFAM" id="SSF52743">
    <property type="entry name" value="Subtilisin-like"/>
    <property type="match status" value="1"/>
</dbReference>
<dbReference type="PROSITE" id="PS00137">
    <property type="entry name" value="SUBTILASE_HIS"/>
    <property type="match status" value="1"/>
</dbReference>
<dbReference type="InterPro" id="IPR015500">
    <property type="entry name" value="Peptidase_S8_subtilisin-rel"/>
</dbReference>
<evidence type="ECO:0000256" key="2">
    <source>
        <dbReference type="ARBA" id="ARBA00022670"/>
    </source>
</evidence>
<dbReference type="PANTHER" id="PTHR43806:SF11">
    <property type="entry name" value="CEREVISIN-RELATED"/>
    <property type="match status" value="1"/>
</dbReference>
<dbReference type="PROSITE" id="PS51892">
    <property type="entry name" value="SUBTILASE"/>
    <property type="match status" value="1"/>
</dbReference>
<evidence type="ECO:0000256" key="6">
    <source>
        <dbReference type="RuleBase" id="RU003355"/>
    </source>
</evidence>
<proteinExistence type="inferred from homology"/>
<sequence length="446" mass="45406">MADWKLGAWAGNSVSGNGGNGAAHPSTTGRYVVVFNDEVRGDHAATAEALRAVTGVTSIASTRDFAAGALDFDQATAADAIVFAELGIAVVAAHPDQAVRLSAAGAADDRILAVEPEHILHAITEAPPVPSSYLLGYRDAVTDLCDRVIATAAETTGQANGHGFADTPLLTWGLQATKTNTSSRTGQGVSVAVLDTGFGLGHPDFAGRQIIAQSFIPGESPQDMHGHGTHCTGTACGPPSPSDSRRYGVAGGAQIMVGKVLSNSGSGTDTNILAGINWAMVNGCKVISMSLGADVPTVSFAYEQVGRRALEAGSLIVAAAGNNARRRFGDPGFVGIPANSPSIMAVAAIDEMLDIAHFSARSNPVPGGQVDIAGPGVNVYSSWPTPPHNAISGTSMATPHVAGIAALWAEATGESGRSLWNVLTQAARELPLPVQDVGAGLVQAPQ</sequence>
<dbReference type="EMBL" id="BONF01000054">
    <property type="protein sequence ID" value="GIF85863.1"/>
    <property type="molecule type" value="Genomic_DNA"/>
</dbReference>
<comment type="caution">
    <text evidence="8">The sequence shown here is derived from an EMBL/GenBank/DDBJ whole genome shotgun (WGS) entry which is preliminary data.</text>
</comment>
<evidence type="ECO:0000313" key="8">
    <source>
        <dbReference type="EMBL" id="GIF85863.1"/>
    </source>
</evidence>
<evidence type="ECO:0000256" key="3">
    <source>
        <dbReference type="ARBA" id="ARBA00022801"/>
    </source>
</evidence>
<dbReference type="PRINTS" id="PR00723">
    <property type="entry name" value="SUBTILISIN"/>
</dbReference>
<feature type="active site" description="Charge relay system" evidence="5">
    <location>
        <position position="395"/>
    </location>
</feature>
<name>A0A8J3JVL5_9ACTN</name>
<dbReference type="PROSITE" id="PS00138">
    <property type="entry name" value="SUBTILASE_SER"/>
    <property type="match status" value="1"/>
</dbReference>
<evidence type="ECO:0000256" key="5">
    <source>
        <dbReference type="PROSITE-ProRule" id="PRU01240"/>
    </source>
</evidence>
<dbReference type="RefSeq" id="WP_203756371.1">
    <property type="nucleotide sequence ID" value="NZ_BONF01000054.1"/>
</dbReference>
<keyword evidence="3 5" id="KW-0378">Hydrolase</keyword>
<comment type="similarity">
    <text evidence="1 5 6">Belongs to the peptidase S8 family.</text>
</comment>
<feature type="domain" description="Peptidase S8/S53" evidence="7">
    <location>
        <begin position="186"/>
        <end position="427"/>
    </location>
</feature>
<keyword evidence="2 5" id="KW-0645">Protease</keyword>
<keyword evidence="9" id="KW-1185">Reference proteome</keyword>
<dbReference type="AlphaFoldDB" id="A0A8J3JVL5"/>
<dbReference type="InterPro" id="IPR023828">
    <property type="entry name" value="Peptidase_S8_Ser-AS"/>
</dbReference>
<dbReference type="PROSITE" id="PS00136">
    <property type="entry name" value="SUBTILASE_ASP"/>
    <property type="match status" value="1"/>
</dbReference>
<reference evidence="8 9" key="1">
    <citation type="submission" date="2021-01" db="EMBL/GenBank/DDBJ databases">
        <title>Whole genome shotgun sequence of Catellatospora bangladeshensis NBRC 107357.</title>
        <authorList>
            <person name="Komaki H."/>
            <person name="Tamura T."/>
        </authorList>
    </citation>
    <scope>NUCLEOTIDE SEQUENCE [LARGE SCALE GENOMIC DNA]</scope>
    <source>
        <strain evidence="8 9">NBRC 107357</strain>
    </source>
</reference>
<dbReference type="InterPro" id="IPR036852">
    <property type="entry name" value="Peptidase_S8/S53_dom_sf"/>
</dbReference>
<dbReference type="InterPro" id="IPR022398">
    <property type="entry name" value="Peptidase_S8_His-AS"/>
</dbReference>
<evidence type="ECO:0000259" key="7">
    <source>
        <dbReference type="Pfam" id="PF00082"/>
    </source>
</evidence>